<dbReference type="AlphaFoldDB" id="A0AAV6VD05"/>
<name>A0AAV6VD05_9ARAC</name>
<sequence>MCLYKCDNGAMSVPPVCGIPTQLLNDPPNDPKSDHPPNKLSRRDVTGIGRRGPRASDAPHTTCFLYGSAIKFPLAAIEGRATDESKIEATAVKQLNPPPPPNLVSSLQCPSCSSICIPLSPFSVNNTIK</sequence>
<accession>A0AAV6VD05</accession>
<reference evidence="2 3" key="1">
    <citation type="journal article" date="2022" name="Nat. Ecol. Evol.">
        <title>A masculinizing supergene underlies an exaggerated male reproductive morph in a spider.</title>
        <authorList>
            <person name="Hendrickx F."/>
            <person name="De Corte Z."/>
            <person name="Sonet G."/>
            <person name="Van Belleghem S.M."/>
            <person name="Kostlbacher S."/>
            <person name="Vangestel C."/>
        </authorList>
    </citation>
    <scope>NUCLEOTIDE SEQUENCE [LARGE SCALE GENOMIC DNA]</scope>
    <source>
        <strain evidence="2">W744_W776</strain>
    </source>
</reference>
<organism evidence="2 3">
    <name type="scientific">Oedothorax gibbosus</name>
    <dbReference type="NCBI Taxonomy" id="931172"/>
    <lineage>
        <taxon>Eukaryota</taxon>
        <taxon>Metazoa</taxon>
        <taxon>Ecdysozoa</taxon>
        <taxon>Arthropoda</taxon>
        <taxon>Chelicerata</taxon>
        <taxon>Arachnida</taxon>
        <taxon>Araneae</taxon>
        <taxon>Araneomorphae</taxon>
        <taxon>Entelegynae</taxon>
        <taxon>Araneoidea</taxon>
        <taxon>Linyphiidae</taxon>
        <taxon>Erigoninae</taxon>
        <taxon>Oedothorax</taxon>
    </lineage>
</organism>
<evidence type="ECO:0000313" key="3">
    <source>
        <dbReference type="Proteomes" id="UP000827092"/>
    </source>
</evidence>
<gene>
    <name evidence="2" type="ORF">JTE90_029532</name>
</gene>
<evidence type="ECO:0000313" key="2">
    <source>
        <dbReference type="EMBL" id="KAG8193798.1"/>
    </source>
</evidence>
<proteinExistence type="predicted"/>
<feature type="region of interest" description="Disordered" evidence="1">
    <location>
        <begin position="22"/>
        <end position="58"/>
    </location>
</feature>
<keyword evidence="3" id="KW-1185">Reference proteome</keyword>
<evidence type="ECO:0000256" key="1">
    <source>
        <dbReference type="SAM" id="MobiDB-lite"/>
    </source>
</evidence>
<dbReference type="EMBL" id="JAFNEN010000114">
    <property type="protein sequence ID" value="KAG8193798.1"/>
    <property type="molecule type" value="Genomic_DNA"/>
</dbReference>
<feature type="compositionally biased region" description="Basic and acidic residues" evidence="1">
    <location>
        <begin position="29"/>
        <end position="45"/>
    </location>
</feature>
<dbReference type="Proteomes" id="UP000827092">
    <property type="component" value="Unassembled WGS sequence"/>
</dbReference>
<comment type="caution">
    <text evidence="2">The sequence shown here is derived from an EMBL/GenBank/DDBJ whole genome shotgun (WGS) entry which is preliminary data.</text>
</comment>
<protein>
    <submittedName>
        <fullName evidence="2">Uncharacterized protein</fullName>
    </submittedName>
</protein>